<dbReference type="InterPro" id="IPR023296">
    <property type="entry name" value="Glyco_hydro_beta-prop_sf"/>
</dbReference>
<keyword evidence="2 4" id="KW-0378">Hydrolase</keyword>
<evidence type="ECO:0000256" key="3">
    <source>
        <dbReference type="ARBA" id="ARBA00023295"/>
    </source>
</evidence>
<accession>A0ABT8FZ50</accession>
<sequence>MTAVEVSEPAVAGFHPDPTICRVGDTYYLANSSFEYRPGVPLRVSTDLLHWDLVGHAFTRTSQLPDSEGLGSTGIFAPTLRHHDGVFYLVTTNVVGEAPEQVILRAESIAGPWSEPSVTQGAVGIDPDLCWDGDECYLTWCELGVGISQARIDPDTAQLQEEPRRLWSGTGLAHPEGPHIFKRGSWWYLVIAEGGTERGHSVSVARGVSPTGPFEGCPANPILSHRSRAVAVQNTGHADIFEKADGDWAITFLGTRPRGVSPGFHVNGRETFLAGIEWHDDWPVVIDPRHEIVATDHSFLDDFRGDRLHARWASPGVFPETFAQTGAHGLRLASDVVRFVGARVQDLEWTSTATLAVSEGWGAFALRLDEAHMYAVEVEGERVVATSVIGEVRTEHGSIVIAPGQEVTVTIAAVPDHGQFLARPGPDTITLAVHTDEGEQVLARLDGRYLSTEVAGGFTGRMLGFAVRGEAMVTTIACTAR</sequence>
<dbReference type="Pfam" id="PF17851">
    <property type="entry name" value="GH43_C2"/>
    <property type="match status" value="1"/>
</dbReference>
<comment type="similarity">
    <text evidence="1 4">Belongs to the glycosyl hydrolase 43 family.</text>
</comment>
<keyword evidence="7" id="KW-1185">Reference proteome</keyword>
<dbReference type="InterPro" id="IPR041542">
    <property type="entry name" value="GH43_C2"/>
</dbReference>
<dbReference type="EMBL" id="JAUHPV010000002">
    <property type="protein sequence ID" value="MDN4472175.1"/>
    <property type="molecule type" value="Genomic_DNA"/>
</dbReference>
<evidence type="ECO:0000256" key="2">
    <source>
        <dbReference type="ARBA" id="ARBA00022801"/>
    </source>
</evidence>
<comment type="caution">
    <text evidence="6">The sequence shown here is derived from an EMBL/GenBank/DDBJ whole genome shotgun (WGS) entry which is preliminary data.</text>
</comment>
<dbReference type="SUPFAM" id="SSF75005">
    <property type="entry name" value="Arabinanase/levansucrase/invertase"/>
    <property type="match status" value="1"/>
</dbReference>
<evidence type="ECO:0000313" key="7">
    <source>
        <dbReference type="Proteomes" id="UP001172738"/>
    </source>
</evidence>
<evidence type="ECO:0000313" key="6">
    <source>
        <dbReference type="EMBL" id="MDN4472175.1"/>
    </source>
</evidence>
<dbReference type="InterPro" id="IPR051795">
    <property type="entry name" value="Glycosyl_Hydrlase_43"/>
</dbReference>
<evidence type="ECO:0000256" key="1">
    <source>
        <dbReference type="ARBA" id="ARBA00009865"/>
    </source>
</evidence>
<dbReference type="RefSeq" id="WP_301126531.1">
    <property type="nucleotide sequence ID" value="NZ_JAUHPV010000002.1"/>
</dbReference>
<protein>
    <submittedName>
        <fullName evidence="6">Family 43 glycosylhydrolase</fullName>
    </submittedName>
</protein>
<organism evidence="6 7">
    <name type="scientific">Demequina zhanjiangensis</name>
    <dbReference type="NCBI Taxonomy" id="3051659"/>
    <lineage>
        <taxon>Bacteria</taxon>
        <taxon>Bacillati</taxon>
        <taxon>Actinomycetota</taxon>
        <taxon>Actinomycetes</taxon>
        <taxon>Micrococcales</taxon>
        <taxon>Demequinaceae</taxon>
        <taxon>Demequina</taxon>
    </lineage>
</organism>
<dbReference type="PANTHER" id="PTHR42812">
    <property type="entry name" value="BETA-XYLOSIDASE"/>
    <property type="match status" value="1"/>
</dbReference>
<feature type="domain" description="Beta-xylosidase C-terminal Concanavalin A-like" evidence="5">
    <location>
        <begin position="301"/>
        <end position="470"/>
    </location>
</feature>
<dbReference type="Pfam" id="PF04616">
    <property type="entry name" value="Glyco_hydro_43"/>
    <property type="match status" value="1"/>
</dbReference>
<gene>
    <name evidence="6" type="ORF">QQX04_04115</name>
</gene>
<dbReference type="InterPro" id="IPR013320">
    <property type="entry name" value="ConA-like_dom_sf"/>
</dbReference>
<dbReference type="InterPro" id="IPR006710">
    <property type="entry name" value="Glyco_hydro_43"/>
</dbReference>
<name>A0ABT8FZ50_9MICO</name>
<evidence type="ECO:0000259" key="5">
    <source>
        <dbReference type="Pfam" id="PF17851"/>
    </source>
</evidence>
<dbReference type="SUPFAM" id="SSF49899">
    <property type="entry name" value="Concanavalin A-like lectins/glucanases"/>
    <property type="match status" value="1"/>
</dbReference>
<evidence type="ECO:0000256" key="4">
    <source>
        <dbReference type="RuleBase" id="RU361187"/>
    </source>
</evidence>
<dbReference type="Gene3D" id="2.60.120.200">
    <property type="match status" value="1"/>
</dbReference>
<dbReference type="PANTHER" id="PTHR42812:SF12">
    <property type="entry name" value="BETA-XYLOSIDASE-RELATED"/>
    <property type="match status" value="1"/>
</dbReference>
<dbReference type="Proteomes" id="UP001172738">
    <property type="component" value="Unassembled WGS sequence"/>
</dbReference>
<dbReference type="Gene3D" id="2.115.10.20">
    <property type="entry name" value="Glycosyl hydrolase domain, family 43"/>
    <property type="match status" value="1"/>
</dbReference>
<dbReference type="CDD" id="cd18617">
    <property type="entry name" value="GH43_XynB-like"/>
    <property type="match status" value="1"/>
</dbReference>
<proteinExistence type="inferred from homology"/>
<reference evidence="6" key="1">
    <citation type="submission" date="2023-06" db="EMBL/GenBank/DDBJ databases">
        <title>SYSU T00b26.</title>
        <authorList>
            <person name="Gao L."/>
            <person name="Fang B.-Z."/>
            <person name="Li W.-J."/>
        </authorList>
    </citation>
    <scope>NUCLEOTIDE SEQUENCE</scope>
    <source>
        <strain evidence="6">SYSU T00b26</strain>
    </source>
</reference>
<keyword evidence="3 4" id="KW-0326">Glycosidase</keyword>